<dbReference type="InterPro" id="IPR011059">
    <property type="entry name" value="Metal-dep_hydrolase_composite"/>
</dbReference>
<dbReference type="GO" id="GO:0005829">
    <property type="term" value="C:cytosol"/>
    <property type="evidence" value="ECO:0007669"/>
    <property type="project" value="TreeGrafter"/>
</dbReference>
<evidence type="ECO:0000313" key="2">
    <source>
        <dbReference type="EMBL" id="SHM73036.1"/>
    </source>
</evidence>
<dbReference type="GO" id="GO:0016812">
    <property type="term" value="F:hydrolase activity, acting on carbon-nitrogen (but not peptide) bonds, in cyclic amides"/>
    <property type="evidence" value="ECO:0007669"/>
    <property type="project" value="TreeGrafter"/>
</dbReference>
<proteinExistence type="predicted"/>
<reference evidence="2 3" key="1">
    <citation type="submission" date="2016-11" db="EMBL/GenBank/DDBJ databases">
        <authorList>
            <person name="Jaros S."/>
            <person name="Januszkiewicz K."/>
            <person name="Wedrychowicz H."/>
        </authorList>
    </citation>
    <scope>NUCLEOTIDE SEQUENCE [LARGE SCALE GENOMIC DNA]</scope>
    <source>
        <strain evidence="2 3">DSM 46144</strain>
    </source>
</reference>
<keyword evidence="3" id="KW-1185">Reference proteome</keyword>
<protein>
    <submittedName>
        <fullName evidence="2">N-acyl-D-glutamate deacylase</fullName>
    </submittedName>
</protein>
<dbReference type="InterPro" id="IPR050378">
    <property type="entry name" value="Metallo-dep_Hydrolases_sf"/>
</dbReference>
<dbReference type="InterPro" id="IPR013108">
    <property type="entry name" value="Amidohydro_3"/>
</dbReference>
<dbReference type="Proteomes" id="UP000184440">
    <property type="component" value="Unassembled WGS sequence"/>
</dbReference>
<sequence>MTDFDLVIRGGRWFDGTGAPSAIRDLGIRDGVVAAISPDPLPAGPETEVIEAAGRWVMPGMVDLHTHYDAEVLVAPGLTESVRHGVTTVVVGNCSLSTVYVEPVDAADLFSRVEALPRQHVLTALEQGRTWTRPSEWVAVVERLPLGPNVASFLGHSDLRTTVMGLGRATDRSHRPADDELRRMSELLTEALDAGFIGLSTMTNPWDKLDGDRYRSRSLPSTYARWSEYRALHRLLRKRHAILQSIPNLNTKYDVLFFLASSTGIGRKPLKTSLLSAADAKSDRWLWRIFGPLSWLANVPGRGNFRFQHLPVPFEVHADGVDLVVFEEFGAGAAALHLQDELERDRLLRDEGYRRWFRQDFEKRFSSRVWHRDFADAYIVECPDSSLVGLSVADVAEKRGVHVVDAFLDLVVEHGRAFRWKTTIVNDRPEILNKLSALPGVQYGFSDAGAHLRNMAFYNYGLRLLARVQDGGFMSVERAVHRLTGELADWLGLDAGHLRVGDRADLVVVDPTGLDAAQLASYHEEPLAEFGGLRRMVNRNDGAVDATVIGGEVVFAAGRFRPDYGVSRRTGRFLRYREENRSPLPQTTEAV</sequence>
<dbReference type="InterPro" id="IPR032466">
    <property type="entry name" value="Metal_Hydrolase"/>
</dbReference>
<dbReference type="EMBL" id="FRCS01000001">
    <property type="protein sequence ID" value="SHM73036.1"/>
    <property type="molecule type" value="Genomic_DNA"/>
</dbReference>
<dbReference type="Pfam" id="PF07969">
    <property type="entry name" value="Amidohydro_3"/>
    <property type="match status" value="1"/>
</dbReference>
<dbReference type="RefSeq" id="WP_073252467.1">
    <property type="nucleotide sequence ID" value="NZ_FRCS01000001.1"/>
</dbReference>
<evidence type="ECO:0000313" key="3">
    <source>
        <dbReference type="Proteomes" id="UP000184440"/>
    </source>
</evidence>
<accession>A0A1M7L5M1</accession>
<dbReference type="SUPFAM" id="SSF51338">
    <property type="entry name" value="Composite domain of metallo-dependent hydrolases"/>
    <property type="match status" value="1"/>
</dbReference>
<dbReference type="AlphaFoldDB" id="A0A1M7L5M1"/>
<dbReference type="SUPFAM" id="SSF51556">
    <property type="entry name" value="Metallo-dependent hydrolases"/>
    <property type="match status" value="1"/>
</dbReference>
<organism evidence="2 3">
    <name type="scientific">Cryptosporangium aurantiacum</name>
    <dbReference type="NCBI Taxonomy" id="134849"/>
    <lineage>
        <taxon>Bacteria</taxon>
        <taxon>Bacillati</taxon>
        <taxon>Actinomycetota</taxon>
        <taxon>Actinomycetes</taxon>
        <taxon>Cryptosporangiales</taxon>
        <taxon>Cryptosporangiaceae</taxon>
        <taxon>Cryptosporangium</taxon>
    </lineage>
</organism>
<dbReference type="Gene3D" id="2.30.40.10">
    <property type="entry name" value="Urease, subunit C, domain 1"/>
    <property type="match status" value="1"/>
</dbReference>
<dbReference type="STRING" id="134849.SAMN05443668_1011358"/>
<dbReference type="Gene3D" id="3.20.20.140">
    <property type="entry name" value="Metal-dependent hydrolases"/>
    <property type="match status" value="1"/>
</dbReference>
<dbReference type="PANTHER" id="PTHR11647:SF1">
    <property type="entry name" value="COLLAPSIN RESPONSE MEDIATOR PROTEIN"/>
    <property type="match status" value="1"/>
</dbReference>
<name>A0A1M7L5M1_9ACTN</name>
<gene>
    <name evidence="2" type="ORF">SAMN05443668_1011358</name>
</gene>
<dbReference type="OrthoDB" id="9766983at2"/>
<feature type="domain" description="Amidohydrolase 3" evidence="1">
    <location>
        <begin position="48"/>
        <end position="201"/>
    </location>
</feature>
<dbReference type="PANTHER" id="PTHR11647">
    <property type="entry name" value="HYDRANTOINASE/DIHYDROPYRIMIDINASE FAMILY MEMBER"/>
    <property type="match status" value="1"/>
</dbReference>
<evidence type="ECO:0000259" key="1">
    <source>
        <dbReference type="Pfam" id="PF07969"/>
    </source>
</evidence>